<name>A0AAD3XX53_NEPGR</name>
<keyword evidence="4" id="KW-1185">Reference proteome</keyword>
<gene>
    <name evidence="3" type="ORF">Nepgr_021356</name>
</gene>
<dbReference type="PANTHER" id="PTHR46781:SF5">
    <property type="entry name" value="ALPHA 1,4-GLYCOSYLTRANSFERASE FAMILY PROTEIN"/>
    <property type="match status" value="1"/>
</dbReference>
<evidence type="ECO:0000313" key="3">
    <source>
        <dbReference type="EMBL" id="GMH19515.1"/>
    </source>
</evidence>
<accession>A0AAD3XX53</accession>
<keyword evidence="1" id="KW-1133">Transmembrane helix</keyword>
<sequence length="456" mass="53011">MEKNTIRGDFTVADCNYFSKLQFSVFRRHFQKRALLSSFCCLPTSLLALALVLLLAYSAVSVFYLYVQFPVRISSEPVVFFPGNVRENARKWTSSSVNLSSNVIYAVEEESSAVISRTTRLHLLHDFDNFSLPFGYSSDFPSRMGRRKKRVIEIPHLQANRSRFSSRVKRFFSNYSCELRFFMTWISSLESFTDRELFTMESLFNSHPDACLLIVSNSMDSSRGKQILSRFFDNNFRLMAISPDYDYLFKNTMAARWFDQLRKGEISPGKVSLGQNLSNLLRLSLIYKFGGIYMDTDFIVLKKFSSLRNVIGAQNLDCKTGNWSRLNNAVMIFDKKHPLLRKFIQEFSLTFDGDKWGHNGPYLVSRVVKRISGRSEYNFTVLPPSAFYPVGWRRISRLLERPREEFPSKWLGSKVEEIRSQSFAIHMWNRKSRSIKIEEGSLVSHLMLDFCIFCNL</sequence>
<keyword evidence="1" id="KW-0472">Membrane</keyword>
<evidence type="ECO:0000256" key="1">
    <source>
        <dbReference type="SAM" id="Phobius"/>
    </source>
</evidence>
<dbReference type="InterPro" id="IPR007577">
    <property type="entry name" value="GlycoTrfase_DXD_sugar-bd_CS"/>
</dbReference>
<keyword evidence="1" id="KW-0812">Transmembrane</keyword>
<dbReference type="Gene3D" id="3.90.550.20">
    <property type="match status" value="1"/>
</dbReference>
<dbReference type="Proteomes" id="UP001279734">
    <property type="component" value="Unassembled WGS sequence"/>
</dbReference>
<dbReference type="SUPFAM" id="SSF53448">
    <property type="entry name" value="Nucleotide-diphospho-sugar transferases"/>
    <property type="match status" value="1"/>
</dbReference>
<evidence type="ECO:0000259" key="2">
    <source>
        <dbReference type="Pfam" id="PF04572"/>
    </source>
</evidence>
<dbReference type="PANTHER" id="PTHR46781">
    <property type="entry name" value="ALPHA 1,4-GLYCOSYLTRANSFERASE FAMILY PROTEIN"/>
    <property type="match status" value="1"/>
</dbReference>
<proteinExistence type="predicted"/>
<dbReference type="InterPro" id="IPR029044">
    <property type="entry name" value="Nucleotide-diphossugar_trans"/>
</dbReference>
<dbReference type="AlphaFoldDB" id="A0AAD3XX53"/>
<organism evidence="3 4">
    <name type="scientific">Nepenthes gracilis</name>
    <name type="common">Slender pitcher plant</name>
    <dbReference type="NCBI Taxonomy" id="150966"/>
    <lineage>
        <taxon>Eukaryota</taxon>
        <taxon>Viridiplantae</taxon>
        <taxon>Streptophyta</taxon>
        <taxon>Embryophyta</taxon>
        <taxon>Tracheophyta</taxon>
        <taxon>Spermatophyta</taxon>
        <taxon>Magnoliopsida</taxon>
        <taxon>eudicotyledons</taxon>
        <taxon>Gunneridae</taxon>
        <taxon>Pentapetalae</taxon>
        <taxon>Caryophyllales</taxon>
        <taxon>Nepenthaceae</taxon>
        <taxon>Nepenthes</taxon>
    </lineage>
</organism>
<dbReference type="InterPro" id="IPR007652">
    <property type="entry name" value="A1-4-GlycosylTfrase_dom"/>
</dbReference>
<comment type="caution">
    <text evidence="3">The sequence shown here is derived from an EMBL/GenBank/DDBJ whole genome shotgun (WGS) entry which is preliminary data.</text>
</comment>
<protein>
    <recommendedName>
        <fullName evidence="2">Alpha 1,4-glycosyltransferase domain-containing protein</fullName>
    </recommendedName>
</protein>
<dbReference type="InterPro" id="IPR044789">
    <property type="entry name" value="Put_A1-4-GlycosylTfrase_plant"/>
</dbReference>
<dbReference type="Pfam" id="PF04572">
    <property type="entry name" value="Gb3_synth"/>
    <property type="match status" value="1"/>
</dbReference>
<feature type="domain" description="Alpha 1,4-glycosyltransferase" evidence="2">
    <location>
        <begin position="333"/>
        <end position="454"/>
    </location>
</feature>
<feature type="transmembrane region" description="Helical" evidence="1">
    <location>
        <begin position="34"/>
        <end position="67"/>
    </location>
</feature>
<dbReference type="Pfam" id="PF04488">
    <property type="entry name" value="Gly_transf_sug"/>
    <property type="match status" value="1"/>
</dbReference>
<reference evidence="3" key="1">
    <citation type="submission" date="2023-05" db="EMBL/GenBank/DDBJ databases">
        <title>Nepenthes gracilis genome sequencing.</title>
        <authorList>
            <person name="Fukushima K."/>
        </authorList>
    </citation>
    <scope>NUCLEOTIDE SEQUENCE</scope>
    <source>
        <strain evidence="3">SING2019-196</strain>
    </source>
</reference>
<dbReference type="EMBL" id="BSYO01000020">
    <property type="protein sequence ID" value="GMH19515.1"/>
    <property type="molecule type" value="Genomic_DNA"/>
</dbReference>
<evidence type="ECO:0000313" key="4">
    <source>
        <dbReference type="Proteomes" id="UP001279734"/>
    </source>
</evidence>